<dbReference type="Proteomes" id="UP000199520">
    <property type="component" value="Unassembled WGS sequence"/>
</dbReference>
<protein>
    <recommendedName>
        <fullName evidence="3">DUF1351 domain-containing protein</fullName>
    </recommendedName>
</protein>
<dbReference type="STRING" id="1123291.SAMN04490355_109012"/>
<dbReference type="InterPro" id="IPR009785">
    <property type="entry name" value="Prophage_Lj928_Orf309"/>
</dbReference>
<evidence type="ECO:0008006" key="3">
    <source>
        <dbReference type="Google" id="ProtNLM"/>
    </source>
</evidence>
<dbReference type="OrthoDB" id="1938106at2"/>
<dbReference type="RefSeq" id="WP_090944513.1">
    <property type="nucleotide sequence ID" value="NZ_FOTS01000090.1"/>
</dbReference>
<dbReference type="SUPFAM" id="SSF58064">
    <property type="entry name" value="Influenza hemagglutinin (stalk)"/>
    <property type="match status" value="1"/>
</dbReference>
<dbReference type="AlphaFoldDB" id="A0A1I4QAC5"/>
<dbReference type="EMBL" id="FOTS01000090">
    <property type="protein sequence ID" value="SFM37009.1"/>
    <property type="molecule type" value="Genomic_DNA"/>
</dbReference>
<evidence type="ECO:0000313" key="1">
    <source>
        <dbReference type="EMBL" id="SFM37009.1"/>
    </source>
</evidence>
<sequence length="356" mass="40362">MSEIETEKSSKITELKIISNEHKFVWNFADIKQNLNSHIEKYVGLVVTEENLKDMESTQKEISSIRTKIDGFRKEVKKKMDEPYKVFEGEIKELLQLIEKAETPLKKQILEYENDRVLKLEEELKKFAQTTATNMGVRDEYFKFSVQSKWTNRTAKKNAVRKEIVTEIESMLDSQRRDDEAKEMARQRIDLIKGQCVAHSVGLKTPIMPDDVNHLLVDASLADIPNIIMAECQKRADMEAKAAAPNVEPAPRVLDHVHHPDDNSIGFPNYGEGIEGTNPDWVDEALNPASFHVPPLPPVSRPMPPIPPMPPTCETPYDVILKLPGITIPQAGALKAFMASQGISYEIVSQTRRSEF</sequence>
<reference evidence="2" key="1">
    <citation type="submission" date="2016-10" db="EMBL/GenBank/DDBJ databases">
        <authorList>
            <person name="Varghese N."/>
            <person name="Submissions S."/>
        </authorList>
    </citation>
    <scope>NUCLEOTIDE SEQUENCE [LARGE SCALE GENOMIC DNA]</scope>
    <source>
        <strain evidence="2">DSM 13327</strain>
    </source>
</reference>
<proteinExistence type="predicted"/>
<name>A0A1I4QAC5_9FIRM</name>
<evidence type="ECO:0000313" key="2">
    <source>
        <dbReference type="Proteomes" id="UP000199520"/>
    </source>
</evidence>
<accession>A0A1I4QAC5</accession>
<keyword evidence="2" id="KW-1185">Reference proteome</keyword>
<organism evidence="1 2">
    <name type="scientific">Pelosinus propionicus DSM 13327</name>
    <dbReference type="NCBI Taxonomy" id="1123291"/>
    <lineage>
        <taxon>Bacteria</taxon>
        <taxon>Bacillati</taxon>
        <taxon>Bacillota</taxon>
        <taxon>Negativicutes</taxon>
        <taxon>Selenomonadales</taxon>
        <taxon>Sporomusaceae</taxon>
        <taxon>Pelosinus</taxon>
    </lineage>
</organism>
<dbReference type="Pfam" id="PF07083">
    <property type="entry name" value="DUF1351"/>
    <property type="match status" value="1"/>
</dbReference>
<gene>
    <name evidence="1" type="ORF">SAMN04490355_109012</name>
</gene>